<evidence type="ECO:0000313" key="2">
    <source>
        <dbReference type="EMBL" id="CAJ1966698.1"/>
    </source>
</evidence>
<organism evidence="2 3">
    <name type="scientific">Cylindrotheca closterium</name>
    <dbReference type="NCBI Taxonomy" id="2856"/>
    <lineage>
        <taxon>Eukaryota</taxon>
        <taxon>Sar</taxon>
        <taxon>Stramenopiles</taxon>
        <taxon>Ochrophyta</taxon>
        <taxon>Bacillariophyta</taxon>
        <taxon>Bacillariophyceae</taxon>
        <taxon>Bacillariophycidae</taxon>
        <taxon>Bacillariales</taxon>
        <taxon>Bacillariaceae</taxon>
        <taxon>Cylindrotheca</taxon>
    </lineage>
</organism>
<feature type="compositionally biased region" description="Basic and acidic residues" evidence="1">
    <location>
        <begin position="832"/>
        <end position="855"/>
    </location>
</feature>
<feature type="region of interest" description="Disordered" evidence="1">
    <location>
        <begin position="97"/>
        <end position="125"/>
    </location>
</feature>
<gene>
    <name evidence="2" type="ORF">CYCCA115_LOCUS22281</name>
</gene>
<name>A0AAD2GAD9_9STRA</name>
<feature type="compositionally biased region" description="Basic residues" evidence="1">
    <location>
        <begin position="97"/>
        <end position="106"/>
    </location>
</feature>
<comment type="caution">
    <text evidence="2">The sequence shown here is derived from an EMBL/GenBank/DDBJ whole genome shotgun (WGS) entry which is preliminary data.</text>
</comment>
<dbReference type="AlphaFoldDB" id="A0AAD2GAD9"/>
<dbReference type="Proteomes" id="UP001295423">
    <property type="component" value="Unassembled WGS sequence"/>
</dbReference>
<evidence type="ECO:0000256" key="1">
    <source>
        <dbReference type="SAM" id="MobiDB-lite"/>
    </source>
</evidence>
<protein>
    <submittedName>
        <fullName evidence="2">Uncharacterized protein</fullName>
    </submittedName>
</protein>
<proteinExistence type="predicted"/>
<feature type="compositionally biased region" description="Gly residues" evidence="1">
    <location>
        <begin position="885"/>
        <end position="894"/>
    </location>
</feature>
<feature type="compositionally biased region" description="Acidic residues" evidence="1">
    <location>
        <begin position="864"/>
        <end position="879"/>
    </location>
</feature>
<dbReference type="EMBL" id="CAKOGP040002313">
    <property type="protein sequence ID" value="CAJ1966698.1"/>
    <property type="molecule type" value="Genomic_DNA"/>
</dbReference>
<keyword evidence="3" id="KW-1185">Reference proteome</keyword>
<feature type="region of interest" description="Disordered" evidence="1">
    <location>
        <begin position="729"/>
        <end position="894"/>
    </location>
</feature>
<feature type="compositionally biased region" description="Basic and acidic residues" evidence="1">
    <location>
        <begin position="751"/>
        <end position="818"/>
    </location>
</feature>
<sequence>MLAIHEGINPPFPENLDELQENSQKGFGQKLLNTVRRLEKIFSGQSADDVNSENTIDDAVSLFNQLISLFSRHGMLHGDSIRAGKILLSLKTSIKTKRPKGNKNNKQKNNSLSMDTSNEAESADSSGYEQEALIFTAILRVLNVENAGDDSMFQTDRNLVLALTAELCVAVSQFVQESNSLDVCCQAEYELILQTGKPLLAGLVKAMTSLSSGIQTYTKQVTGTSPSQCLTLAQLDADRHIDPLVSCLKATSSLVSLFGTKLSRSHRLLSDLRQLSWLFLTVNDSDVQTCSARLIATLPAAGGTDRTSPSDLWNQTMSDVIDLLARSTKAMAPLATSSKTNKKEDDSNLAEETRTAYQLWRKCVKEDLSDEMDRALTFRCFLSGLTKCFQSLLLLDGIGHGANASMMSGAKVNVQSILDVIETFVTFPLSAENLFYKTKKRLRNESIDGGLLSPRIAATMLGNDLKTFGHNMLDILLQCLGGPTLLPHSVRISRISYASLLTSCSAPLRKALDPTRSGVDGKKRKWLHQSIALRTVAINTLTASIAHFGIGRKEKSATSSRTSRSEGEMAAEYVAGCFLEEVIRGNEANGLLDDSWGSSSERVDLVVAALGCLRTVLVSCGGYLDMSSRSLIDSTVLTGLVEMEKQQTVLSSSAPTIAMLELSLCCITTPWNDGSMTSMYDSIVRIGRRCENHADVNVCKSAKSLLMVCNTVSVPRAPALLYVSRVVSNQPRQESTAAPERAASDLVNDLQKTRADIARAQRADEAMKKKKAEEKRRRQNEEAEETFRKRKKVETPPKPKASGKEDSKVENQAEKEVATEPTKPQAAIAKTGVEEKPESPETDPQKRDQEGKNDEIVDPTHSSDEEDAPMEEGDGDNFDFPDIVEGGGPDSDDE</sequence>
<evidence type="ECO:0000313" key="3">
    <source>
        <dbReference type="Proteomes" id="UP001295423"/>
    </source>
</evidence>
<reference evidence="2" key="1">
    <citation type="submission" date="2023-08" db="EMBL/GenBank/DDBJ databases">
        <authorList>
            <person name="Audoor S."/>
            <person name="Bilcke G."/>
        </authorList>
    </citation>
    <scope>NUCLEOTIDE SEQUENCE</scope>
</reference>
<feature type="compositionally biased region" description="Polar residues" evidence="1">
    <location>
        <begin position="111"/>
        <end position="125"/>
    </location>
</feature>
<accession>A0AAD2GAD9</accession>